<dbReference type="GO" id="GO:0005886">
    <property type="term" value="C:plasma membrane"/>
    <property type="evidence" value="ECO:0007669"/>
    <property type="project" value="UniProtKB-SubCell"/>
</dbReference>
<evidence type="ECO:0000256" key="3">
    <source>
        <dbReference type="ARBA" id="ARBA00022448"/>
    </source>
</evidence>
<gene>
    <name evidence="13" type="ORF">LK10_07945</name>
</gene>
<reference evidence="13 14" key="1">
    <citation type="submission" date="2014-09" db="EMBL/GenBank/DDBJ databases">
        <title>Genome sequence of Sinomonas sp. MUSC 117.</title>
        <authorList>
            <person name="Lee L.-H."/>
        </authorList>
    </citation>
    <scope>NUCLEOTIDE SEQUENCE [LARGE SCALE GENOMIC DNA]</scope>
    <source>
        <strain evidence="13 14">MUSC 117</strain>
    </source>
</reference>
<feature type="transmembrane region" description="Helical" evidence="11">
    <location>
        <begin position="321"/>
        <end position="347"/>
    </location>
</feature>
<keyword evidence="5 11" id="KW-0812">Transmembrane</keyword>
<evidence type="ECO:0000256" key="9">
    <source>
        <dbReference type="ARBA" id="ARBA00037295"/>
    </source>
</evidence>
<dbReference type="SUPFAM" id="SSF103473">
    <property type="entry name" value="MFS general substrate transporter"/>
    <property type="match status" value="1"/>
</dbReference>
<evidence type="ECO:0000256" key="10">
    <source>
        <dbReference type="ARBA" id="ARBA00039918"/>
    </source>
</evidence>
<dbReference type="FunFam" id="1.20.1250.20:FF:000001">
    <property type="entry name" value="Dicarboxylate MFS transporter"/>
    <property type="match status" value="1"/>
</dbReference>
<evidence type="ECO:0000256" key="5">
    <source>
        <dbReference type="ARBA" id="ARBA00022692"/>
    </source>
</evidence>
<feature type="transmembrane region" description="Helical" evidence="11">
    <location>
        <begin position="268"/>
        <end position="285"/>
    </location>
</feature>
<dbReference type="InterPro" id="IPR005829">
    <property type="entry name" value="Sugar_transporter_CS"/>
</dbReference>
<sequence length="360" mass="38295">MRKQALFAGTIGNIMEWYDFVLYGYFAAQIAALFFPKTNSLAALLSTFAVFAVGFLIRPLGGIVFGRFTDRVGRRKSLIASVGIISVATIAMGVLPTYSTIGLAAPALLLLCRLVQGFAAGGEYTGALTYVVEHAPVNKRARYSGVAVAGSYAGFVLGSLMCILMTSTTTSAQLLTWGWRVPFLAAAPLALIGLYLRLRMDDSPVFAALQRSGHVEPAPLRQAFKIAKKPMLVMVGWSTACSVAYFLSVTFLISYLTTTRHFTPTQSLTIGVVTSVVALVVNLLAGPVIDKLGMKRVAVTSISIVAIWAIPAFLLFQRVDLLGACFIVAVFAVCLGFNAVVTGLSAVQLFPSQVRGTAGA</sequence>
<feature type="transmembrane region" description="Helical" evidence="11">
    <location>
        <begin position="178"/>
        <end position="196"/>
    </location>
</feature>
<keyword evidence="4" id="KW-1003">Cell membrane</keyword>
<evidence type="ECO:0000256" key="4">
    <source>
        <dbReference type="ARBA" id="ARBA00022475"/>
    </source>
</evidence>
<name>A0A0B2APW4_9MICC</name>
<dbReference type="EMBL" id="JTDL01000090">
    <property type="protein sequence ID" value="KHL03898.1"/>
    <property type="molecule type" value="Genomic_DNA"/>
</dbReference>
<feature type="transmembrane region" description="Helical" evidence="11">
    <location>
        <begin position="297"/>
        <end position="315"/>
    </location>
</feature>
<comment type="function">
    <text evidence="9">May be a proton symporter involved in the uptake of osmolytes such as proline and glycine betaine.</text>
</comment>
<dbReference type="PANTHER" id="PTHR43528">
    <property type="entry name" value="ALPHA-KETOGLUTARATE PERMEASE"/>
    <property type="match status" value="1"/>
</dbReference>
<dbReference type="PROSITE" id="PS50850">
    <property type="entry name" value="MFS"/>
    <property type="match status" value="1"/>
</dbReference>
<evidence type="ECO:0000313" key="13">
    <source>
        <dbReference type="EMBL" id="KHL03898.1"/>
    </source>
</evidence>
<dbReference type="InterPro" id="IPR036259">
    <property type="entry name" value="MFS_trans_sf"/>
</dbReference>
<evidence type="ECO:0000256" key="11">
    <source>
        <dbReference type="SAM" id="Phobius"/>
    </source>
</evidence>
<dbReference type="Gene3D" id="1.20.1250.20">
    <property type="entry name" value="MFS general substrate transporter like domains"/>
    <property type="match status" value="2"/>
</dbReference>
<dbReference type="PANTHER" id="PTHR43528:SF1">
    <property type="entry name" value="ALPHA-KETOGLUTARATE PERMEASE"/>
    <property type="match status" value="1"/>
</dbReference>
<evidence type="ECO:0000256" key="1">
    <source>
        <dbReference type="ARBA" id="ARBA00004651"/>
    </source>
</evidence>
<feature type="transmembrane region" description="Helical" evidence="11">
    <location>
        <begin position="101"/>
        <end position="122"/>
    </location>
</feature>
<dbReference type="GO" id="GO:0015293">
    <property type="term" value="F:symporter activity"/>
    <property type="evidence" value="ECO:0007669"/>
    <property type="project" value="UniProtKB-KW"/>
</dbReference>
<keyword evidence="3" id="KW-0813">Transport</keyword>
<keyword evidence="14" id="KW-1185">Reference proteome</keyword>
<protein>
    <recommendedName>
        <fullName evidence="10">Putative proline/betaine transporter</fullName>
    </recommendedName>
</protein>
<feature type="transmembrane region" description="Helical" evidence="11">
    <location>
        <begin position="143"/>
        <end position="166"/>
    </location>
</feature>
<dbReference type="InterPro" id="IPR051084">
    <property type="entry name" value="H+-coupled_symporters"/>
</dbReference>
<evidence type="ECO:0000313" key="14">
    <source>
        <dbReference type="Proteomes" id="UP000030982"/>
    </source>
</evidence>
<comment type="similarity">
    <text evidence="2">Belongs to the major facilitator superfamily. Metabolite:H+ Symporter (MHS) family (TC 2.A.1.6) family.</text>
</comment>
<keyword evidence="8 11" id="KW-0472">Membrane</keyword>
<dbReference type="Proteomes" id="UP000030982">
    <property type="component" value="Unassembled WGS sequence"/>
</dbReference>
<proteinExistence type="inferred from homology"/>
<accession>A0A0B2APW4</accession>
<feature type="transmembrane region" description="Helical" evidence="11">
    <location>
        <begin position="42"/>
        <end position="65"/>
    </location>
</feature>
<evidence type="ECO:0000256" key="7">
    <source>
        <dbReference type="ARBA" id="ARBA00022989"/>
    </source>
</evidence>
<keyword evidence="7 11" id="KW-1133">Transmembrane helix</keyword>
<feature type="non-terminal residue" evidence="13">
    <location>
        <position position="360"/>
    </location>
</feature>
<evidence type="ECO:0000256" key="2">
    <source>
        <dbReference type="ARBA" id="ARBA00008240"/>
    </source>
</evidence>
<feature type="transmembrane region" description="Helical" evidence="11">
    <location>
        <begin position="77"/>
        <end position="95"/>
    </location>
</feature>
<dbReference type="InterPro" id="IPR020846">
    <property type="entry name" value="MFS_dom"/>
</dbReference>
<comment type="subcellular location">
    <subcellularLocation>
        <location evidence="1">Cell membrane</location>
        <topology evidence="1">Multi-pass membrane protein</topology>
    </subcellularLocation>
</comment>
<organism evidence="13 14">
    <name type="scientific">Sinomonas humi</name>
    <dbReference type="NCBI Taxonomy" id="1338436"/>
    <lineage>
        <taxon>Bacteria</taxon>
        <taxon>Bacillati</taxon>
        <taxon>Actinomycetota</taxon>
        <taxon>Actinomycetes</taxon>
        <taxon>Micrococcales</taxon>
        <taxon>Micrococcaceae</taxon>
        <taxon>Sinomonas</taxon>
    </lineage>
</organism>
<feature type="domain" description="Major facilitator superfamily (MFS) profile" evidence="12">
    <location>
        <begin position="5"/>
        <end position="360"/>
    </location>
</feature>
<evidence type="ECO:0000256" key="8">
    <source>
        <dbReference type="ARBA" id="ARBA00023136"/>
    </source>
</evidence>
<comment type="caution">
    <text evidence="13">The sequence shown here is derived from an EMBL/GenBank/DDBJ whole genome shotgun (WGS) entry which is preliminary data.</text>
</comment>
<dbReference type="Pfam" id="PF07690">
    <property type="entry name" value="MFS_1"/>
    <property type="match status" value="1"/>
</dbReference>
<feature type="transmembrane region" description="Helical" evidence="11">
    <location>
        <begin position="231"/>
        <end position="256"/>
    </location>
</feature>
<evidence type="ECO:0000259" key="12">
    <source>
        <dbReference type="PROSITE" id="PS50850"/>
    </source>
</evidence>
<dbReference type="PROSITE" id="PS00217">
    <property type="entry name" value="SUGAR_TRANSPORT_2"/>
    <property type="match status" value="1"/>
</dbReference>
<evidence type="ECO:0000256" key="6">
    <source>
        <dbReference type="ARBA" id="ARBA00022847"/>
    </source>
</evidence>
<keyword evidence="6" id="KW-0769">Symport</keyword>
<dbReference type="InterPro" id="IPR011701">
    <property type="entry name" value="MFS"/>
</dbReference>
<dbReference type="AlphaFoldDB" id="A0A0B2APW4"/>